<name>A0A0L8AKD0_9BACT</name>
<dbReference type="PATRIC" id="fig|1566026.4.peg.244"/>
<dbReference type="InterPro" id="IPR039422">
    <property type="entry name" value="MarR/SlyA-like"/>
</dbReference>
<accession>A0A0L8AKD0</accession>
<dbReference type="InterPro" id="IPR036388">
    <property type="entry name" value="WH-like_DNA-bd_sf"/>
</dbReference>
<organism evidence="2 3">
    <name type="scientific">Roseivirga seohaensis subsp. aquiponti</name>
    <dbReference type="NCBI Taxonomy" id="1566026"/>
    <lineage>
        <taxon>Bacteria</taxon>
        <taxon>Pseudomonadati</taxon>
        <taxon>Bacteroidota</taxon>
        <taxon>Cytophagia</taxon>
        <taxon>Cytophagales</taxon>
        <taxon>Roseivirgaceae</taxon>
        <taxon>Roseivirga</taxon>
    </lineage>
</organism>
<evidence type="ECO:0000259" key="1">
    <source>
        <dbReference type="SMART" id="SM00347"/>
    </source>
</evidence>
<dbReference type="OrthoDB" id="1431064at2"/>
<dbReference type="GO" id="GO:0003700">
    <property type="term" value="F:DNA-binding transcription factor activity"/>
    <property type="evidence" value="ECO:0007669"/>
    <property type="project" value="InterPro"/>
</dbReference>
<feature type="domain" description="HTH marR-type" evidence="1">
    <location>
        <begin position="33"/>
        <end position="132"/>
    </location>
</feature>
<dbReference type="Proteomes" id="UP000036908">
    <property type="component" value="Unassembled WGS sequence"/>
</dbReference>
<protein>
    <recommendedName>
        <fullName evidence="1">HTH marR-type domain-containing protein</fullName>
    </recommendedName>
</protein>
<gene>
    <name evidence="2" type="ORF">OB69_09810</name>
</gene>
<dbReference type="InterPro" id="IPR036390">
    <property type="entry name" value="WH_DNA-bd_sf"/>
</dbReference>
<keyword evidence="3" id="KW-1185">Reference proteome</keyword>
<dbReference type="SMART" id="SM00347">
    <property type="entry name" value="HTH_MARR"/>
    <property type="match status" value="1"/>
</dbReference>
<evidence type="ECO:0000313" key="3">
    <source>
        <dbReference type="Proteomes" id="UP000036908"/>
    </source>
</evidence>
<dbReference type="PANTHER" id="PTHR33164:SF43">
    <property type="entry name" value="HTH-TYPE TRANSCRIPTIONAL REPRESSOR YETL"/>
    <property type="match status" value="1"/>
</dbReference>
<dbReference type="AlphaFoldDB" id="A0A0L8AKD0"/>
<dbReference type="SUPFAM" id="SSF46785">
    <property type="entry name" value="Winged helix' DNA-binding domain"/>
    <property type="match status" value="1"/>
</dbReference>
<dbReference type="GO" id="GO:0006950">
    <property type="term" value="P:response to stress"/>
    <property type="evidence" value="ECO:0007669"/>
    <property type="project" value="TreeGrafter"/>
</dbReference>
<dbReference type="InterPro" id="IPR000835">
    <property type="entry name" value="HTH_MarR-typ"/>
</dbReference>
<dbReference type="EMBL" id="JSVA01000010">
    <property type="protein sequence ID" value="KOF02615.1"/>
    <property type="molecule type" value="Genomic_DNA"/>
</dbReference>
<sequence>MERNIIEELGSLALATRLKNLSERLAKDVAAIYKESDFDFEPRWFAVVYALKNGEELAVTELAASLQQTHPAVNQVANILVKKKLVIESKDDADQRKRLLKLSDSGMELVGKMEGLWLKIKKANDQLLIDSKQNFLDDIKTIESALDEKSMYDRVKSLL</sequence>
<comment type="caution">
    <text evidence="2">The sequence shown here is derived from an EMBL/GenBank/DDBJ whole genome shotgun (WGS) entry which is preliminary data.</text>
</comment>
<dbReference type="Pfam" id="PF12802">
    <property type="entry name" value="MarR_2"/>
    <property type="match status" value="1"/>
</dbReference>
<dbReference type="RefSeq" id="WP_053223548.1">
    <property type="nucleotide sequence ID" value="NZ_JSVA01000010.1"/>
</dbReference>
<evidence type="ECO:0000313" key="2">
    <source>
        <dbReference type="EMBL" id="KOF02615.1"/>
    </source>
</evidence>
<reference evidence="3" key="1">
    <citation type="submission" date="2014-11" db="EMBL/GenBank/DDBJ databases">
        <title>Genome sequencing of Roseivirga sp. D-25.</title>
        <authorList>
            <person name="Selvaratnam C."/>
            <person name="Thevarajoo S."/>
            <person name="Goh K.M."/>
            <person name="Eee R."/>
            <person name="Chan K.-G."/>
            <person name="Chong C.S."/>
        </authorList>
    </citation>
    <scope>NUCLEOTIDE SEQUENCE [LARGE SCALE GENOMIC DNA]</scope>
    <source>
        <strain evidence="3">D-25</strain>
    </source>
</reference>
<dbReference type="PANTHER" id="PTHR33164">
    <property type="entry name" value="TRANSCRIPTIONAL REGULATOR, MARR FAMILY"/>
    <property type="match status" value="1"/>
</dbReference>
<proteinExistence type="predicted"/>
<dbReference type="Gene3D" id="1.10.10.10">
    <property type="entry name" value="Winged helix-like DNA-binding domain superfamily/Winged helix DNA-binding domain"/>
    <property type="match status" value="1"/>
</dbReference>